<proteinExistence type="predicted"/>
<reference evidence="3" key="1">
    <citation type="submission" date="2016-10" db="EMBL/GenBank/DDBJ databases">
        <authorList>
            <person name="Varghese N."/>
            <person name="Submissions S."/>
        </authorList>
    </citation>
    <scope>NUCLEOTIDE SEQUENCE [LARGE SCALE GENOMIC DNA]</scope>
    <source>
        <strain evidence="3">DSM 21620</strain>
    </source>
</reference>
<sequence>MSEEKKVIHVKNLIIKADKVVLDTDDIEKDKHDHDRKNRDFDFDPIFGPRRKRNDDHDDKRDDDKHDDDKKDDDKGQGRRNFWF</sequence>
<evidence type="ECO:0000256" key="1">
    <source>
        <dbReference type="SAM" id="MobiDB-lite"/>
    </source>
</evidence>
<dbReference type="Proteomes" id="UP000198666">
    <property type="component" value="Unassembled WGS sequence"/>
</dbReference>
<feature type="compositionally biased region" description="Basic and acidic residues" evidence="1">
    <location>
        <begin position="26"/>
        <end position="42"/>
    </location>
</feature>
<feature type="region of interest" description="Disordered" evidence="1">
    <location>
        <begin position="26"/>
        <end position="84"/>
    </location>
</feature>
<keyword evidence="3" id="KW-1185">Reference proteome</keyword>
<dbReference type="AlphaFoldDB" id="A0A1G6PI76"/>
<protein>
    <submittedName>
        <fullName evidence="2">Uncharacterized protein</fullName>
    </submittedName>
</protein>
<name>A0A1G6PI76_9BACI</name>
<organism evidence="2 3">
    <name type="scientific">Terribacillus halophilus</name>
    <dbReference type="NCBI Taxonomy" id="361279"/>
    <lineage>
        <taxon>Bacteria</taxon>
        <taxon>Bacillati</taxon>
        <taxon>Bacillota</taxon>
        <taxon>Bacilli</taxon>
        <taxon>Bacillales</taxon>
        <taxon>Bacillaceae</taxon>
        <taxon>Terribacillus</taxon>
    </lineage>
</organism>
<gene>
    <name evidence="2" type="ORF">SAMN05421663_104136</name>
</gene>
<evidence type="ECO:0000313" key="2">
    <source>
        <dbReference type="EMBL" id="SDC79691.1"/>
    </source>
</evidence>
<dbReference type="RefSeq" id="WP_093726935.1">
    <property type="nucleotide sequence ID" value="NZ_FMZB01000004.1"/>
</dbReference>
<feature type="compositionally biased region" description="Basic and acidic residues" evidence="1">
    <location>
        <begin position="53"/>
        <end position="77"/>
    </location>
</feature>
<evidence type="ECO:0000313" key="3">
    <source>
        <dbReference type="Proteomes" id="UP000198666"/>
    </source>
</evidence>
<accession>A0A1G6PI76</accession>
<dbReference type="STRING" id="361279.SAMN05421663_104136"/>
<dbReference type="EMBL" id="FMZB01000004">
    <property type="protein sequence ID" value="SDC79691.1"/>
    <property type="molecule type" value="Genomic_DNA"/>
</dbReference>